<organism evidence="5 6">
    <name type="scientific">Paucilactobacillus hokkaidonensis JCM 18461</name>
    <dbReference type="NCBI Taxonomy" id="1291742"/>
    <lineage>
        <taxon>Bacteria</taxon>
        <taxon>Bacillati</taxon>
        <taxon>Bacillota</taxon>
        <taxon>Bacilli</taxon>
        <taxon>Lactobacillales</taxon>
        <taxon>Lactobacillaceae</taxon>
        <taxon>Paucilactobacillus</taxon>
    </lineage>
</organism>
<dbReference type="PANTHER" id="PTHR11049">
    <property type="entry name" value="ACYL COENZYME A THIOESTER HYDROLASE"/>
    <property type="match status" value="1"/>
</dbReference>
<dbReference type="AlphaFoldDB" id="A0A0A1GTF9"/>
<evidence type="ECO:0000259" key="4">
    <source>
        <dbReference type="PROSITE" id="PS51770"/>
    </source>
</evidence>
<protein>
    <submittedName>
        <fullName evidence="5">Acyl-CoA hydrolase</fullName>
    </submittedName>
</protein>
<dbReference type="PROSITE" id="PS51770">
    <property type="entry name" value="HOTDOG_ACOT"/>
    <property type="match status" value="1"/>
</dbReference>
<evidence type="ECO:0000256" key="3">
    <source>
        <dbReference type="PROSITE-ProRule" id="PRU01106"/>
    </source>
</evidence>
<dbReference type="PANTHER" id="PTHR11049:SF24">
    <property type="entry name" value="CYTOSOLIC ACYL COENZYME A THIOESTER HYDROLASE"/>
    <property type="match status" value="1"/>
</dbReference>
<dbReference type="EMBL" id="AP014680">
    <property type="protein sequence ID" value="BAP85275.1"/>
    <property type="molecule type" value="Genomic_DNA"/>
</dbReference>
<evidence type="ECO:0000313" key="6">
    <source>
        <dbReference type="Proteomes" id="UP000031620"/>
    </source>
</evidence>
<dbReference type="InterPro" id="IPR029069">
    <property type="entry name" value="HotDog_dom_sf"/>
</dbReference>
<feature type="domain" description="HotDog ACOT-type" evidence="4">
    <location>
        <begin position="7"/>
        <end position="119"/>
    </location>
</feature>
<reference evidence="5 6" key="1">
    <citation type="submission" date="2014-11" db="EMBL/GenBank/DDBJ databases">
        <title>Complete genome sequence and analysis of Lactobacillus hokkaidonensis LOOC260T.</title>
        <authorList>
            <person name="Tanizawa Y."/>
            <person name="Tohno M."/>
            <person name="Kaminuma E."/>
            <person name="Nakamura Y."/>
            <person name="Arita M."/>
        </authorList>
    </citation>
    <scope>NUCLEOTIDE SEQUENCE [LARGE SCALE GENOMIC DNA]</scope>
    <source>
        <strain evidence="5 6">LOOC260</strain>
    </source>
</reference>
<dbReference type="GO" id="GO:0006637">
    <property type="term" value="P:acyl-CoA metabolic process"/>
    <property type="evidence" value="ECO:0007669"/>
    <property type="project" value="TreeGrafter"/>
</dbReference>
<proteinExistence type="inferred from homology"/>
<dbReference type="InterPro" id="IPR040170">
    <property type="entry name" value="Cytosol_ACT"/>
</dbReference>
<dbReference type="Gene3D" id="3.10.129.10">
    <property type="entry name" value="Hotdog Thioesterase"/>
    <property type="match status" value="1"/>
</dbReference>
<name>A0A0A1GTF9_9LACO</name>
<dbReference type="SUPFAM" id="SSF54637">
    <property type="entry name" value="Thioesterase/thiol ester dehydrase-isomerase"/>
    <property type="match status" value="1"/>
</dbReference>
<accession>A0A0A1GTF9</accession>
<evidence type="ECO:0000313" key="5">
    <source>
        <dbReference type="EMBL" id="BAP85275.1"/>
    </source>
</evidence>
<keyword evidence="2 3" id="KW-0378">Hydrolase</keyword>
<dbReference type="RefSeq" id="WP_041093081.1">
    <property type="nucleotide sequence ID" value="NZ_AP014680.1"/>
</dbReference>
<dbReference type="GO" id="GO:0052816">
    <property type="term" value="F:long-chain fatty acyl-CoA hydrolase activity"/>
    <property type="evidence" value="ECO:0007669"/>
    <property type="project" value="TreeGrafter"/>
</dbReference>
<evidence type="ECO:0000256" key="2">
    <source>
        <dbReference type="ARBA" id="ARBA00022801"/>
    </source>
</evidence>
<gene>
    <name evidence="5" type="ORF">LOOC260_107350</name>
</gene>
<dbReference type="InterPro" id="IPR006683">
    <property type="entry name" value="Thioestr_dom"/>
</dbReference>
<comment type="similarity">
    <text evidence="1">Belongs to the acyl coenzyme A hydrolase family.</text>
</comment>
<sequence>MPTITCNDTLAVACHRIFPTDLNEHGTLFGGRVLDLVDREASIAAMRIARQTVVTATIDHVNFIAPFKAQDSMCLEAYVTGFGNRSIEVFAKVTGEHLKTGKRFLGFTCFITFVIDDVTAEVTFDHIAPETKEQQTMCANYSERVAQRKQLRLASQTAIDNINIEFPWSKF</sequence>
<dbReference type="InterPro" id="IPR033120">
    <property type="entry name" value="HOTDOG_ACOT"/>
</dbReference>
<dbReference type="GO" id="GO:0005829">
    <property type="term" value="C:cytosol"/>
    <property type="evidence" value="ECO:0007669"/>
    <property type="project" value="TreeGrafter"/>
</dbReference>
<dbReference type="Proteomes" id="UP000031620">
    <property type="component" value="Chromosome"/>
</dbReference>
<dbReference type="HOGENOM" id="CLU_050164_3_1_9"/>
<dbReference type="KEGG" id="lho:LOOC260_107350"/>
<dbReference type="STRING" id="1291742.LOOC260_107350"/>
<evidence type="ECO:0000256" key="1">
    <source>
        <dbReference type="ARBA" id="ARBA00010458"/>
    </source>
</evidence>
<dbReference type="CDD" id="cd03442">
    <property type="entry name" value="BFIT_BACH"/>
    <property type="match status" value="1"/>
</dbReference>
<dbReference type="Pfam" id="PF03061">
    <property type="entry name" value="4HBT"/>
    <property type="match status" value="1"/>
</dbReference>
<dbReference type="GO" id="GO:0009062">
    <property type="term" value="P:fatty acid catabolic process"/>
    <property type="evidence" value="ECO:0007669"/>
    <property type="project" value="TreeGrafter"/>
</dbReference>